<keyword evidence="8" id="KW-0408">Iron</keyword>
<comment type="catalytic activity">
    <reaction evidence="1">
        <text>2 a phenolic donor + H2O2 = 2 a phenolic radical donor + 2 H2O</text>
        <dbReference type="Rhea" id="RHEA:56136"/>
        <dbReference type="ChEBI" id="CHEBI:15377"/>
        <dbReference type="ChEBI" id="CHEBI:16240"/>
        <dbReference type="ChEBI" id="CHEBI:139520"/>
        <dbReference type="ChEBI" id="CHEBI:139521"/>
        <dbReference type="EC" id="1.11.1.7"/>
    </reaction>
</comment>
<feature type="binding site" evidence="11">
    <location>
        <position position="64"/>
    </location>
    <ligand>
        <name>Ca(2+)</name>
        <dbReference type="ChEBI" id="CHEBI:29108"/>
        <label>1</label>
    </ligand>
</feature>
<evidence type="ECO:0000259" key="15">
    <source>
        <dbReference type="PROSITE" id="PS50873"/>
    </source>
</evidence>
<dbReference type="OrthoDB" id="2113341at2759"/>
<feature type="binding site" evidence="10">
    <location>
        <position position="151"/>
    </location>
    <ligand>
        <name>substrate</name>
    </ligand>
</feature>
<dbReference type="InterPro" id="IPR000823">
    <property type="entry name" value="Peroxidase_pln"/>
</dbReference>
<dbReference type="GO" id="GO:0140825">
    <property type="term" value="F:lactoperoxidase activity"/>
    <property type="evidence" value="ECO:0007669"/>
    <property type="project" value="UniProtKB-EC"/>
</dbReference>
<evidence type="ECO:0000256" key="10">
    <source>
        <dbReference type="PIRSR" id="PIRSR600823-2"/>
    </source>
</evidence>
<feature type="binding site" evidence="11">
    <location>
        <position position="70"/>
    </location>
    <ligand>
        <name>Ca(2+)</name>
        <dbReference type="ChEBI" id="CHEBI:29108"/>
        <label>1</label>
    </ligand>
</feature>
<keyword evidence="11" id="KW-0106">Calcium</keyword>
<keyword evidence="7" id="KW-0560">Oxidoreductase</keyword>
<comment type="caution">
    <text evidence="16">The sequence shown here is derived from an EMBL/GenBank/DDBJ whole genome shotgun (WGS) entry which is preliminary data.</text>
</comment>
<dbReference type="Gene3D" id="1.10.520.10">
    <property type="match status" value="1"/>
</dbReference>
<sequence length="169" mass="18385">MKISTAIVATAFYLALGVILVNFTGQCDVALEGIVFSVVEQRMNEKKRNRSCSHSFLHFHDCFVKGCDASILLDGDSSEKNATANRSVGGYDVIDEANELFEEACEGVVSCADIIALAAKDVVQLSGGGRYEVQTRRRDEIESLASNVNLPSPSFLVRQSVDTFKKKGI</sequence>
<keyword evidence="12" id="KW-1015">Disulfide bond</keyword>
<evidence type="ECO:0000313" key="17">
    <source>
        <dbReference type="Proteomes" id="UP001165190"/>
    </source>
</evidence>
<organism evidence="16 17">
    <name type="scientific">Hibiscus trionum</name>
    <name type="common">Flower of an hour</name>
    <dbReference type="NCBI Taxonomy" id="183268"/>
    <lineage>
        <taxon>Eukaryota</taxon>
        <taxon>Viridiplantae</taxon>
        <taxon>Streptophyta</taxon>
        <taxon>Embryophyta</taxon>
        <taxon>Tracheophyta</taxon>
        <taxon>Spermatophyta</taxon>
        <taxon>Magnoliopsida</taxon>
        <taxon>eudicotyledons</taxon>
        <taxon>Gunneridae</taxon>
        <taxon>Pentapetalae</taxon>
        <taxon>rosids</taxon>
        <taxon>malvids</taxon>
        <taxon>Malvales</taxon>
        <taxon>Malvaceae</taxon>
        <taxon>Malvoideae</taxon>
        <taxon>Hibiscus</taxon>
    </lineage>
</organism>
<accession>A0A9W7ITC2</accession>
<evidence type="ECO:0000256" key="8">
    <source>
        <dbReference type="ARBA" id="ARBA00023004"/>
    </source>
</evidence>
<keyword evidence="4" id="KW-0575">Peroxidase</keyword>
<evidence type="ECO:0000313" key="16">
    <source>
        <dbReference type="EMBL" id="GMJ01680.1"/>
    </source>
</evidence>
<dbReference type="EMBL" id="BSYR01000035">
    <property type="protein sequence ID" value="GMJ01680.1"/>
    <property type="molecule type" value="Genomic_DNA"/>
</dbReference>
<name>A0A9W7ITC2_HIBTR</name>
<evidence type="ECO:0000256" key="12">
    <source>
        <dbReference type="PIRSR" id="PIRSR600823-5"/>
    </source>
</evidence>
<feature type="disulfide bond" evidence="12">
    <location>
        <begin position="62"/>
        <end position="67"/>
    </location>
</feature>
<feature type="binding site" evidence="11">
    <location>
        <position position="66"/>
    </location>
    <ligand>
        <name>Ca(2+)</name>
        <dbReference type="ChEBI" id="CHEBI:29108"/>
        <label>1</label>
    </ligand>
</feature>
<feature type="binding site" evidence="11">
    <location>
        <position position="61"/>
    </location>
    <ligand>
        <name>Ca(2+)</name>
        <dbReference type="ChEBI" id="CHEBI:29108"/>
        <label>1</label>
    </ligand>
</feature>
<dbReference type="InterPro" id="IPR010255">
    <property type="entry name" value="Haem_peroxidase_sf"/>
</dbReference>
<protein>
    <recommendedName>
        <fullName evidence="3">peroxidase</fullName>
        <ecNumber evidence="3">1.11.1.7</ecNumber>
    </recommendedName>
</protein>
<keyword evidence="6 11" id="KW-0479">Metal-binding</keyword>
<keyword evidence="5" id="KW-0349">Heme</keyword>
<dbReference type="PRINTS" id="PR00458">
    <property type="entry name" value="PEROXIDASE"/>
</dbReference>
<feature type="disulfide bond" evidence="12">
    <location>
        <begin position="27"/>
        <end position="105"/>
    </location>
</feature>
<dbReference type="PANTHER" id="PTHR31235">
    <property type="entry name" value="PEROXIDASE 25-RELATED"/>
    <property type="match status" value="1"/>
</dbReference>
<comment type="cofactor">
    <cofactor evidence="2">
        <name>heme b</name>
        <dbReference type="ChEBI" id="CHEBI:60344"/>
    </cofactor>
</comment>
<dbReference type="AlphaFoldDB" id="A0A9W7ITC2"/>
<evidence type="ECO:0000256" key="2">
    <source>
        <dbReference type="ARBA" id="ARBA00001970"/>
    </source>
</evidence>
<evidence type="ECO:0000256" key="3">
    <source>
        <dbReference type="ARBA" id="ARBA00012313"/>
    </source>
</evidence>
<feature type="signal peptide" evidence="14">
    <location>
        <begin position="1"/>
        <end position="17"/>
    </location>
</feature>
<comment type="cofactor">
    <cofactor evidence="11">
        <name>Ca(2+)</name>
        <dbReference type="ChEBI" id="CHEBI:29108"/>
    </cofactor>
    <text evidence="11">Binds 2 calcium ions per subunit.</text>
</comment>
<dbReference type="Proteomes" id="UP001165190">
    <property type="component" value="Unassembled WGS sequence"/>
</dbReference>
<evidence type="ECO:0000256" key="1">
    <source>
        <dbReference type="ARBA" id="ARBA00000189"/>
    </source>
</evidence>
<evidence type="ECO:0000256" key="11">
    <source>
        <dbReference type="PIRSR" id="PIRSR600823-3"/>
    </source>
</evidence>
<evidence type="ECO:0000256" key="13">
    <source>
        <dbReference type="RuleBase" id="RU004241"/>
    </source>
</evidence>
<feature type="active site" description="Proton acceptor" evidence="9">
    <location>
        <position position="60"/>
    </location>
</feature>
<evidence type="ECO:0000256" key="5">
    <source>
        <dbReference type="ARBA" id="ARBA00022617"/>
    </source>
</evidence>
<dbReference type="GO" id="GO:0020037">
    <property type="term" value="F:heme binding"/>
    <property type="evidence" value="ECO:0007669"/>
    <property type="project" value="InterPro"/>
</dbReference>
<dbReference type="InterPro" id="IPR002016">
    <property type="entry name" value="Haem_peroxidase"/>
</dbReference>
<keyword evidence="14" id="KW-0732">Signal</keyword>
<dbReference type="GO" id="GO:0046872">
    <property type="term" value="F:metal ion binding"/>
    <property type="evidence" value="ECO:0007669"/>
    <property type="project" value="UniProtKB-KW"/>
</dbReference>
<dbReference type="PROSITE" id="PS50873">
    <property type="entry name" value="PEROXIDASE_4"/>
    <property type="match status" value="1"/>
</dbReference>
<keyword evidence="17" id="KW-1185">Reference proteome</keyword>
<feature type="binding site" evidence="11">
    <location>
        <position position="79"/>
    </location>
    <ligand>
        <name>Ca(2+)</name>
        <dbReference type="ChEBI" id="CHEBI:29108"/>
        <label>1</label>
    </ligand>
</feature>
<feature type="binding site" evidence="11">
    <location>
        <position position="68"/>
    </location>
    <ligand>
        <name>Ca(2+)</name>
        <dbReference type="ChEBI" id="CHEBI:29108"/>
        <label>1</label>
    </ligand>
</feature>
<evidence type="ECO:0000256" key="9">
    <source>
        <dbReference type="PIRSR" id="PIRSR600823-1"/>
    </source>
</evidence>
<dbReference type="GO" id="GO:0006979">
    <property type="term" value="P:response to oxidative stress"/>
    <property type="evidence" value="ECO:0007669"/>
    <property type="project" value="InterPro"/>
</dbReference>
<dbReference type="SUPFAM" id="SSF48113">
    <property type="entry name" value="Heme-dependent peroxidases"/>
    <property type="match status" value="1"/>
</dbReference>
<dbReference type="EC" id="1.11.1.7" evidence="3"/>
<dbReference type="PRINTS" id="PR00461">
    <property type="entry name" value="PLPEROXIDASE"/>
</dbReference>
<comment type="similarity">
    <text evidence="13">Belongs to the peroxidase family.</text>
</comment>
<reference evidence="16" key="1">
    <citation type="submission" date="2023-05" db="EMBL/GenBank/DDBJ databases">
        <title>Genome and transcriptome analyses reveal genes involved in the formation of fine ridges on petal epidermal cells in Hibiscus trionum.</title>
        <authorList>
            <person name="Koshimizu S."/>
            <person name="Masuda S."/>
            <person name="Ishii T."/>
            <person name="Shirasu K."/>
            <person name="Hoshino A."/>
            <person name="Arita M."/>
        </authorList>
    </citation>
    <scope>NUCLEOTIDE SEQUENCE</scope>
    <source>
        <strain evidence="16">Hamamatsu line</strain>
    </source>
</reference>
<feature type="domain" description="Plant heme peroxidase family profile" evidence="15">
    <location>
        <begin position="57"/>
        <end position="169"/>
    </location>
</feature>
<evidence type="ECO:0000256" key="4">
    <source>
        <dbReference type="ARBA" id="ARBA00022559"/>
    </source>
</evidence>
<proteinExistence type="inferred from homology"/>
<evidence type="ECO:0000256" key="14">
    <source>
        <dbReference type="SAM" id="SignalP"/>
    </source>
</evidence>
<gene>
    <name evidence="16" type="ORF">HRI_003837200</name>
</gene>
<evidence type="ECO:0000256" key="7">
    <source>
        <dbReference type="ARBA" id="ARBA00023002"/>
    </source>
</evidence>
<dbReference type="Pfam" id="PF00141">
    <property type="entry name" value="peroxidase"/>
    <property type="match status" value="1"/>
</dbReference>
<evidence type="ECO:0000256" key="6">
    <source>
        <dbReference type="ARBA" id="ARBA00022723"/>
    </source>
</evidence>
<dbReference type="Gene3D" id="1.10.420.10">
    <property type="entry name" value="Peroxidase, domain 2"/>
    <property type="match status" value="1"/>
</dbReference>
<feature type="chain" id="PRO_5040885732" description="peroxidase" evidence="14">
    <location>
        <begin position="18"/>
        <end position="169"/>
    </location>
</feature>